<gene>
    <name evidence="6" type="ORF">DFP90_103271</name>
</gene>
<dbReference type="AlphaFoldDB" id="A0A3D9HPT1"/>
<evidence type="ECO:0000256" key="1">
    <source>
        <dbReference type="ARBA" id="ARBA00004141"/>
    </source>
</evidence>
<dbReference type="Proteomes" id="UP000256845">
    <property type="component" value="Unassembled WGS sequence"/>
</dbReference>
<feature type="transmembrane region" description="Helical" evidence="5">
    <location>
        <begin position="63"/>
        <end position="85"/>
    </location>
</feature>
<protein>
    <submittedName>
        <fullName evidence="6">Uncharacterized protein involved in cysteine biosynthesis</fullName>
    </submittedName>
</protein>
<sequence>MIGAIGKAIGQLGDPRMRSVFLKGILGAIAAFIVIFSVAYYLLGHVIWADVPVIGWLMEWMGVGFDVLSGFLLGGTVLAITYFLFPPVMVAIMGIFLEEVCEAVEQKHYRNLGETRFIPVTENIINALKFLGLVIVINLLALPFYLATWWIAGLGFVLYYLINGYLFGREYFELVAHRRLDPKTARGLRRSNRGSLMLFGFAAAFGMTVPILNLFVPIIAAAAMVHIFMKIGERSSLTGATGPMIKSETTFP</sequence>
<accession>A0A3D9HPT1</accession>
<organism evidence="6 7">
    <name type="scientific">Aestuariispira insulae</name>
    <dbReference type="NCBI Taxonomy" id="1461337"/>
    <lineage>
        <taxon>Bacteria</taxon>
        <taxon>Pseudomonadati</taxon>
        <taxon>Pseudomonadota</taxon>
        <taxon>Alphaproteobacteria</taxon>
        <taxon>Rhodospirillales</taxon>
        <taxon>Kiloniellaceae</taxon>
        <taxon>Aestuariispira</taxon>
    </lineage>
</organism>
<evidence type="ECO:0000256" key="4">
    <source>
        <dbReference type="ARBA" id="ARBA00023136"/>
    </source>
</evidence>
<dbReference type="RefSeq" id="WP_115936356.1">
    <property type="nucleotide sequence ID" value="NZ_QRDW01000003.1"/>
</dbReference>
<name>A0A3D9HPT1_9PROT</name>
<evidence type="ECO:0000256" key="2">
    <source>
        <dbReference type="ARBA" id="ARBA00022692"/>
    </source>
</evidence>
<evidence type="ECO:0000256" key="3">
    <source>
        <dbReference type="ARBA" id="ARBA00022989"/>
    </source>
</evidence>
<dbReference type="OrthoDB" id="5421146at2"/>
<reference evidence="6 7" key="1">
    <citation type="submission" date="2018-07" db="EMBL/GenBank/DDBJ databases">
        <title>Genomic Encyclopedia of Type Strains, Phase III (KMG-III): the genomes of soil and plant-associated and newly described type strains.</title>
        <authorList>
            <person name="Whitman W."/>
        </authorList>
    </citation>
    <scope>NUCLEOTIDE SEQUENCE [LARGE SCALE GENOMIC DNA]</scope>
    <source>
        <strain evidence="6 7">CECT 8488</strain>
    </source>
</reference>
<feature type="transmembrane region" description="Helical" evidence="5">
    <location>
        <begin position="20"/>
        <end position="43"/>
    </location>
</feature>
<evidence type="ECO:0000313" key="7">
    <source>
        <dbReference type="Proteomes" id="UP000256845"/>
    </source>
</evidence>
<feature type="transmembrane region" description="Helical" evidence="5">
    <location>
        <begin position="157"/>
        <end position="176"/>
    </location>
</feature>
<keyword evidence="7" id="KW-1185">Reference proteome</keyword>
<feature type="transmembrane region" description="Helical" evidence="5">
    <location>
        <begin position="130"/>
        <end position="151"/>
    </location>
</feature>
<keyword evidence="3 5" id="KW-1133">Transmembrane helix</keyword>
<keyword evidence="4 5" id="KW-0472">Membrane</keyword>
<comment type="subcellular location">
    <subcellularLocation>
        <location evidence="1">Membrane</location>
        <topology evidence="1">Multi-pass membrane protein</topology>
    </subcellularLocation>
</comment>
<evidence type="ECO:0000256" key="5">
    <source>
        <dbReference type="SAM" id="Phobius"/>
    </source>
</evidence>
<proteinExistence type="predicted"/>
<evidence type="ECO:0000313" key="6">
    <source>
        <dbReference type="EMBL" id="RED51469.1"/>
    </source>
</evidence>
<dbReference type="InterPro" id="IPR059112">
    <property type="entry name" value="CysZ/EI24"/>
</dbReference>
<keyword evidence="2 5" id="KW-0812">Transmembrane</keyword>
<feature type="transmembrane region" description="Helical" evidence="5">
    <location>
        <begin position="196"/>
        <end position="229"/>
    </location>
</feature>
<comment type="caution">
    <text evidence="6">The sequence shown here is derived from an EMBL/GenBank/DDBJ whole genome shotgun (WGS) entry which is preliminary data.</text>
</comment>
<dbReference type="EMBL" id="QRDW01000003">
    <property type="protein sequence ID" value="RED51469.1"/>
    <property type="molecule type" value="Genomic_DNA"/>
</dbReference>
<dbReference type="Pfam" id="PF07264">
    <property type="entry name" value="EI24"/>
    <property type="match status" value="1"/>
</dbReference>